<reference evidence="1 2" key="1">
    <citation type="journal article" date="2014" name="Genome Biol. Evol.">
        <title>Phylogenomics of "Candidatus Hepatoplasma crinochetorum," a Lineage of Mollicutes Associated with Noninsect Arthropods.</title>
        <authorList>
            <person name="Leclercq S."/>
            <person name="Dittmer J."/>
            <person name="Bouchon D."/>
            <person name="Cordaux R."/>
        </authorList>
    </citation>
    <scope>NUCLEOTIDE SEQUENCE [LARGE SCALE GENOMIC DNA]</scope>
    <source>
        <strain evidence="1 2">Av</strain>
    </source>
</reference>
<dbReference type="RefSeq" id="WP_025208949.1">
    <property type="nucleotide sequence ID" value="NZ_CP006932.1"/>
</dbReference>
<dbReference type="HOGENOM" id="CLU_371198_0_0_14"/>
<dbReference type="AlphaFoldDB" id="W8GNP9"/>
<dbReference type="Proteomes" id="UP000019450">
    <property type="component" value="Chromosome"/>
</dbReference>
<evidence type="ECO:0000313" key="2">
    <source>
        <dbReference type="Proteomes" id="UP000019450"/>
    </source>
</evidence>
<organism evidence="1 2">
    <name type="scientific">Candidatus Hepatoplasma crinochetorum Av</name>
    <dbReference type="NCBI Taxonomy" id="1427984"/>
    <lineage>
        <taxon>Bacteria</taxon>
        <taxon>Bacillati</taxon>
        <taxon>Mycoplasmatota</taxon>
        <taxon>Mollicutes</taxon>
        <taxon>Candidatus Hepatoplasmataceae</taxon>
        <taxon>Candidatus Hepatoplasma</taxon>
    </lineage>
</organism>
<protein>
    <submittedName>
        <fullName evidence="1">Uncharacterized protein</fullName>
    </submittedName>
</protein>
<gene>
    <name evidence="1" type="ORF">X271_00561</name>
</gene>
<proteinExistence type="predicted"/>
<dbReference type="KEGG" id="hcr:X271_00561"/>
<sequence>MVKILIPKNNTNWSTNKNLDTYDQKHVISFPGKTKEQSIAKRNEFVNYVLFDDQIDFLNLENGYWVEKEIIINDIFDCKIKLDINDYLLEEDIDKKRERILNLNNIIIYQNNLFKFYAISKIEILDNDNFIANINLDIYLTYPISTILSGETFIDRAHLKRNDVSKLQIREDFDIKLSKVEEVETNFKYHNNYKNNSIIWIIGIEKINLEEEKETLTKIGTLPLNFNFYLYPIIKFYDSYNNEDGNSILINNINVNNTLFNDTNSDEFISFYILESPLYPDAINIEKDVNNNTIITLSNKNPNNFKLEDGKLLIKNFDLNKEMGWSDKINIHNFFEQANSYKNPKNILFEHKLYAYPFEYYKIETTNGINSIKYDPLQLLWNSENHQDYLRFNFSLNPWTHSSSIYFENALNKFEIDATWNINQYCTVSDNEYPKRTLSYGDILKDIKAEQYSEFLSPSRSSISNNIIEKRKHQNYINNLEKNNTSKINGDLLTSYLNNAKGFSWKLNKYSLNNLERKHLFDYFYQYGYKLNQLENIQKYLNSRYWFNFLKIDKIFNLVDKNLSKKTKLIINEDFKNGITFWHYRNKNDWKGIKNYDFENLEMDFIQINQLDEHIGTIKEFLSTYDPNKNNKYLGVWKRLHEHNKEFKEGMATVQAVNNLPNQIWNKEVINHKHKLANCYVGTRNKSEGKNDSSDVVGYIDGYDQEGYIIRIGKSHNEANTLAPYSLKNSSQEYNLAAGLFTVKWVRIE</sequence>
<keyword evidence="2" id="KW-1185">Reference proteome</keyword>
<evidence type="ECO:0000313" key="1">
    <source>
        <dbReference type="EMBL" id="AHK22661.1"/>
    </source>
</evidence>
<dbReference type="STRING" id="1427984.X271_00561"/>
<dbReference type="EMBL" id="CP006932">
    <property type="protein sequence ID" value="AHK22661.1"/>
    <property type="molecule type" value="Genomic_DNA"/>
</dbReference>
<accession>W8GNP9</accession>
<name>W8GNP9_9MOLU</name>